<evidence type="ECO:0000256" key="1">
    <source>
        <dbReference type="ARBA" id="ARBA00009981"/>
    </source>
</evidence>
<comment type="similarity">
    <text evidence="1 2">Belongs to the phD/YefM antitoxin family.</text>
</comment>
<dbReference type="InterPro" id="IPR036165">
    <property type="entry name" value="YefM-like_sf"/>
</dbReference>
<dbReference type="InterPro" id="IPR006442">
    <property type="entry name" value="Antitoxin_Phd/YefM"/>
</dbReference>
<evidence type="ECO:0000313" key="3">
    <source>
        <dbReference type="EMBL" id="MBC5683469.1"/>
    </source>
</evidence>
<evidence type="ECO:0000256" key="2">
    <source>
        <dbReference type="RuleBase" id="RU362080"/>
    </source>
</evidence>
<proteinExistence type="inferred from homology"/>
<dbReference type="SUPFAM" id="SSF143120">
    <property type="entry name" value="YefM-like"/>
    <property type="match status" value="1"/>
</dbReference>
<reference evidence="3 4" key="1">
    <citation type="submission" date="2020-08" db="EMBL/GenBank/DDBJ databases">
        <title>Genome public.</title>
        <authorList>
            <person name="Liu C."/>
            <person name="Sun Q."/>
        </authorList>
    </citation>
    <scope>NUCLEOTIDE SEQUENCE [LARGE SCALE GENOMIC DNA]</scope>
    <source>
        <strain evidence="3 4">NSJ-13</strain>
    </source>
</reference>
<keyword evidence="4" id="KW-1185">Reference proteome</keyword>
<organism evidence="3 4">
    <name type="scientific">Ruminococcus hominis</name>
    <dbReference type="NCBI Taxonomy" id="2763065"/>
    <lineage>
        <taxon>Bacteria</taxon>
        <taxon>Bacillati</taxon>
        <taxon>Bacillota</taxon>
        <taxon>Clostridia</taxon>
        <taxon>Eubacteriales</taxon>
        <taxon>Oscillospiraceae</taxon>
        <taxon>Ruminococcus</taxon>
    </lineage>
</organism>
<sequence>MPVIKPITDLRNTNEISELCHKQQQPVFITKNGYGDLVVMSMETYDELLSTNHIDKAIFEAEREVAEGAALIDAREALGELRRKHFG</sequence>
<accession>A0ABR7G7Q4</accession>
<name>A0ABR7G7Q4_9FIRM</name>
<dbReference type="Pfam" id="PF02604">
    <property type="entry name" value="PhdYeFM_antitox"/>
    <property type="match status" value="1"/>
</dbReference>
<dbReference type="Proteomes" id="UP000631576">
    <property type="component" value="Unassembled WGS sequence"/>
</dbReference>
<evidence type="ECO:0000313" key="4">
    <source>
        <dbReference type="Proteomes" id="UP000631576"/>
    </source>
</evidence>
<protein>
    <recommendedName>
        <fullName evidence="2">Antitoxin</fullName>
    </recommendedName>
</protein>
<comment type="function">
    <text evidence="2">Antitoxin component of a type II toxin-antitoxin (TA) system.</text>
</comment>
<dbReference type="EMBL" id="JACOPE010000001">
    <property type="protein sequence ID" value="MBC5683469.1"/>
    <property type="molecule type" value="Genomic_DNA"/>
</dbReference>
<dbReference type="NCBIfam" id="TIGR01552">
    <property type="entry name" value="phd_fam"/>
    <property type="match status" value="1"/>
</dbReference>
<gene>
    <name evidence="3" type="ORF">H8S40_07795</name>
</gene>
<dbReference type="RefSeq" id="WP_117989245.1">
    <property type="nucleotide sequence ID" value="NZ_JACOPE010000001.1"/>
</dbReference>
<comment type="caution">
    <text evidence="3">The sequence shown here is derived from an EMBL/GenBank/DDBJ whole genome shotgun (WGS) entry which is preliminary data.</text>
</comment>
<dbReference type="Gene3D" id="3.40.1620.10">
    <property type="entry name" value="YefM-like domain"/>
    <property type="match status" value="1"/>
</dbReference>